<protein>
    <submittedName>
        <fullName evidence="3">Peptidase S41</fullName>
    </submittedName>
</protein>
<dbReference type="GO" id="GO:0007165">
    <property type="term" value="P:signal transduction"/>
    <property type="evidence" value="ECO:0007669"/>
    <property type="project" value="TreeGrafter"/>
</dbReference>
<dbReference type="AlphaFoldDB" id="A0A0D7W5K1"/>
<evidence type="ECO:0000256" key="1">
    <source>
        <dbReference type="SAM" id="MobiDB-lite"/>
    </source>
</evidence>
<dbReference type="SUPFAM" id="SSF52096">
    <property type="entry name" value="ClpP/crotonase"/>
    <property type="match status" value="1"/>
</dbReference>
<feature type="compositionally biased region" description="Basic and acidic residues" evidence="1">
    <location>
        <begin position="240"/>
        <end position="254"/>
    </location>
</feature>
<dbReference type="PANTHER" id="PTHR32060:SF30">
    <property type="entry name" value="CARBOXY-TERMINAL PROCESSING PROTEASE CTPA"/>
    <property type="match status" value="1"/>
</dbReference>
<dbReference type="SMART" id="SM00245">
    <property type="entry name" value="TSPc"/>
    <property type="match status" value="1"/>
</dbReference>
<dbReference type="PANTHER" id="PTHR32060">
    <property type="entry name" value="TAIL-SPECIFIC PROTEASE"/>
    <property type="match status" value="1"/>
</dbReference>
<dbReference type="GO" id="GO:0006508">
    <property type="term" value="P:proteolysis"/>
    <property type="evidence" value="ECO:0007669"/>
    <property type="project" value="InterPro"/>
</dbReference>
<dbReference type="GO" id="GO:0008236">
    <property type="term" value="F:serine-type peptidase activity"/>
    <property type="evidence" value="ECO:0007669"/>
    <property type="project" value="InterPro"/>
</dbReference>
<organism evidence="3 4">
    <name type="scientific">Neotamlana nanhaiensis</name>
    <dbReference type="NCBI Taxonomy" id="1382798"/>
    <lineage>
        <taxon>Bacteria</taxon>
        <taxon>Pseudomonadati</taxon>
        <taxon>Bacteroidota</taxon>
        <taxon>Flavobacteriia</taxon>
        <taxon>Flavobacteriales</taxon>
        <taxon>Flavobacteriaceae</taxon>
        <taxon>Neotamlana</taxon>
    </lineage>
</organism>
<dbReference type="Pfam" id="PF03572">
    <property type="entry name" value="Peptidase_S41"/>
    <property type="match status" value="1"/>
</dbReference>
<reference evidence="3 4" key="1">
    <citation type="journal article" date="2015" name="Antonie Van Leeuwenhoek">
        <title>Tamlana nanhaiensis sp. nov., isolated from surface seawater collected from the South China Sea.</title>
        <authorList>
            <person name="Liu X."/>
            <person name="Lai Q."/>
            <person name="Du Y."/>
            <person name="Li G."/>
            <person name="Sun F."/>
            <person name="Shao Z."/>
        </authorList>
    </citation>
    <scope>NUCLEOTIDE SEQUENCE [LARGE SCALE GENOMIC DNA]</scope>
    <source>
        <strain evidence="3 4">FHC16</strain>
    </source>
</reference>
<accession>A0A0D7W5K1</accession>
<dbReference type="OrthoDB" id="5480566at2"/>
<comment type="caution">
    <text evidence="3">The sequence shown here is derived from an EMBL/GenBank/DDBJ whole genome shotgun (WGS) entry which is preliminary data.</text>
</comment>
<dbReference type="PROSITE" id="PS51257">
    <property type="entry name" value="PROKAR_LIPOPROTEIN"/>
    <property type="match status" value="1"/>
</dbReference>
<sequence>MKYSVVFIVIGLVFSSCTSVKKYNDQIAQFHTVEALKLDVDKLYNQLKKHHPNLYQYTSKEVLDFKFDSLKSTITKPLNTNAFYKKIAPVLAQVKQGHVGLGYTVRRFTKKERKALKKQKLDFYDLEFEFLDDRLWVKNNFGKDSTLIGTEVIKIEDDSVLKLIENYKTLFASDGFNTTLYNRFVAKGFPVYYTRDKGFLDSLSVTFKQHDSVFVKQFKRIKKDKDEDEEIATADSLSAKNEKPKKLSKAEKQKQRLAKKRTKKYNKKHGFIAKRKQYTRNFNFIGKDTSVAYMKIRSFTNGNYKKFYNEVFTKLDSAKTKNLVIDLRDNGGGRIAEIDYLYGFLTKTNYQFLNPSEVNSRIPFLKSFMTNATPNSAKLIGGILSPFVVLHNVFKIKKENGKLYYNFNKQTKIKPPKLLHFKGEIYVLINGNSFSASSLLSTHLKATKRAMFVGEETGGAYNGCVAGIYKIYSLPTSKVRVRMGMMQIEAPQKQNPDGYGVKPDVEVLPTVEDFQENCDPELEWVLNHINSSKKP</sequence>
<feature type="region of interest" description="Disordered" evidence="1">
    <location>
        <begin position="238"/>
        <end position="259"/>
    </location>
</feature>
<dbReference type="EMBL" id="JTDV01000005">
    <property type="protein sequence ID" value="KJD33107.1"/>
    <property type="molecule type" value="Genomic_DNA"/>
</dbReference>
<dbReference type="GO" id="GO:0004175">
    <property type="term" value="F:endopeptidase activity"/>
    <property type="evidence" value="ECO:0007669"/>
    <property type="project" value="TreeGrafter"/>
</dbReference>
<dbReference type="PATRIC" id="fig|1382798.3.peg.3173"/>
<evidence type="ECO:0000259" key="2">
    <source>
        <dbReference type="SMART" id="SM00245"/>
    </source>
</evidence>
<dbReference type="Gene3D" id="3.90.226.10">
    <property type="entry name" value="2-enoyl-CoA Hydratase, Chain A, domain 1"/>
    <property type="match status" value="1"/>
</dbReference>
<dbReference type="GO" id="GO:0030288">
    <property type="term" value="C:outer membrane-bounded periplasmic space"/>
    <property type="evidence" value="ECO:0007669"/>
    <property type="project" value="TreeGrafter"/>
</dbReference>
<evidence type="ECO:0000313" key="3">
    <source>
        <dbReference type="EMBL" id="KJD33107.1"/>
    </source>
</evidence>
<dbReference type="STRING" id="1382798.PK35_09120"/>
<gene>
    <name evidence="3" type="ORF">PK35_09120</name>
</gene>
<dbReference type="Proteomes" id="UP000032361">
    <property type="component" value="Unassembled WGS sequence"/>
</dbReference>
<evidence type="ECO:0000313" key="4">
    <source>
        <dbReference type="Proteomes" id="UP000032361"/>
    </source>
</evidence>
<dbReference type="InterPro" id="IPR005151">
    <property type="entry name" value="Tail-specific_protease"/>
</dbReference>
<keyword evidence="4" id="KW-1185">Reference proteome</keyword>
<feature type="domain" description="Tail specific protease" evidence="2">
    <location>
        <begin position="320"/>
        <end position="508"/>
    </location>
</feature>
<proteinExistence type="predicted"/>
<dbReference type="RefSeq" id="WP_044626385.1">
    <property type="nucleotide sequence ID" value="NZ_JTDV01000005.1"/>
</dbReference>
<name>A0A0D7W5K1_9FLAO</name>
<dbReference type="InterPro" id="IPR029045">
    <property type="entry name" value="ClpP/crotonase-like_dom_sf"/>
</dbReference>